<proteinExistence type="predicted"/>
<keyword evidence="1" id="KW-0732">Signal</keyword>
<comment type="caution">
    <text evidence="2">The sequence shown here is derived from an EMBL/GenBank/DDBJ whole genome shotgun (WGS) entry which is preliminary data.</text>
</comment>
<protein>
    <recommendedName>
        <fullName evidence="4">D-xylose-binding periplasmic protein</fullName>
    </recommendedName>
</protein>
<feature type="signal peptide" evidence="1">
    <location>
        <begin position="1"/>
        <end position="23"/>
    </location>
</feature>
<organism evidence="2 3">
    <name type="scientific">Methylobrevis pamukkalensis</name>
    <dbReference type="NCBI Taxonomy" id="1439726"/>
    <lineage>
        <taxon>Bacteria</taxon>
        <taxon>Pseudomonadati</taxon>
        <taxon>Pseudomonadota</taxon>
        <taxon>Alphaproteobacteria</taxon>
        <taxon>Hyphomicrobiales</taxon>
        <taxon>Pleomorphomonadaceae</taxon>
        <taxon>Methylobrevis</taxon>
    </lineage>
</organism>
<evidence type="ECO:0000313" key="3">
    <source>
        <dbReference type="Proteomes" id="UP000094622"/>
    </source>
</evidence>
<name>A0A1E3H6I8_9HYPH</name>
<evidence type="ECO:0000313" key="2">
    <source>
        <dbReference type="EMBL" id="ODN71933.1"/>
    </source>
</evidence>
<evidence type="ECO:0008006" key="4">
    <source>
        <dbReference type="Google" id="ProtNLM"/>
    </source>
</evidence>
<dbReference type="Proteomes" id="UP000094622">
    <property type="component" value="Unassembled WGS sequence"/>
</dbReference>
<feature type="chain" id="PRO_5009128950" description="D-xylose-binding periplasmic protein" evidence="1">
    <location>
        <begin position="24"/>
        <end position="76"/>
    </location>
</feature>
<dbReference type="EMBL" id="MCRJ01000011">
    <property type="protein sequence ID" value="ODN71933.1"/>
    <property type="molecule type" value="Genomic_DNA"/>
</dbReference>
<dbReference type="AlphaFoldDB" id="A0A1E3H6I8"/>
<reference evidence="2 3" key="1">
    <citation type="submission" date="2016-07" db="EMBL/GenBank/DDBJ databases">
        <title>Draft Genome Sequence of Methylobrevis pamukkalensis PK2.</title>
        <authorList>
            <person name="Vasilenko O.V."/>
            <person name="Doronina N.V."/>
            <person name="Shmareva M.N."/>
            <person name="Tarlachkov S.V."/>
            <person name="Mustakhimov I."/>
            <person name="Trotsenko Y.A."/>
        </authorList>
    </citation>
    <scope>NUCLEOTIDE SEQUENCE [LARGE SCALE GENOMIC DNA]</scope>
    <source>
        <strain evidence="2 3">PK2</strain>
    </source>
</reference>
<keyword evidence="3" id="KW-1185">Reference proteome</keyword>
<gene>
    <name evidence="2" type="ORF">A6302_00765</name>
</gene>
<accession>A0A1E3H6I8</accession>
<dbReference type="PATRIC" id="fig|1439726.3.peg.803"/>
<evidence type="ECO:0000256" key="1">
    <source>
        <dbReference type="SAM" id="SignalP"/>
    </source>
</evidence>
<sequence>MTRILSVVGAAMLATTAVSSALAADIVVGVSWSNFQEERWKTDEAAIKSALEAAGATYISAAPSRRRPSSSPTWRA</sequence>